<reference evidence="2 3" key="1">
    <citation type="journal article" date="2016" name="Nat. Commun.">
        <title>Thousands of microbial genomes shed light on interconnected biogeochemical processes in an aquifer system.</title>
        <authorList>
            <person name="Anantharaman K."/>
            <person name="Brown C.T."/>
            <person name="Hug L.A."/>
            <person name="Sharon I."/>
            <person name="Castelle C.J."/>
            <person name="Probst A.J."/>
            <person name="Thomas B.C."/>
            <person name="Singh A."/>
            <person name="Wilkins M.J."/>
            <person name="Karaoz U."/>
            <person name="Brodie E.L."/>
            <person name="Williams K.H."/>
            <person name="Hubbard S.S."/>
            <person name="Banfield J.F."/>
        </authorList>
    </citation>
    <scope>NUCLEOTIDE SEQUENCE [LARGE SCALE GENOMIC DNA]</scope>
</reference>
<proteinExistence type="predicted"/>
<dbReference type="PROSITE" id="PS50943">
    <property type="entry name" value="HTH_CROC1"/>
    <property type="match status" value="1"/>
</dbReference>
<dbReference type="InterPro" id="IPR050400">
    <property type="entry name" value="Bact_Cytoskel_RodZ"/>
</dbReference>
<gene>
    <name evidence="2" type="ORF">A2856_01250</name>
</gene>
<dbReference type="Pfam" id="PF09136">
    <property type="entry name" value="Glucodextran_B"/>
    <property type="match status" value="1"/>
</dbReference>
<protein>
    <recommendedName>
        <fullName evidence="1">HTH cro/C1-type domain-containing protein</fullName>
    </recommendedName>
</protein>
<dbReference type="Pfam" id="PF13413">
    <property type="entry name" value="HTH_25"/>
    <property type="match status" value="1"/>
</dbReference>
<dbReference type="GO" id="GO:0003677">
    <property type="term" value="F:DNA binding"/>
    <property type="evidence" value="ECO:0007669"/>
    <property type="project" value="InterPro"/>
</dbReference>
<organism evidence="2 3">
    <name type="scientific">Candidatus Uhrbacteria bacterium RIFCSPHIGHO2_01_FULL_63_20</name>
    <dbReference type="NCBI Taxonomy" id="1802385"/>
    <lineage>
        <taxon>Bacteria</taxon>
        <taxon>Candidatus Uhriibacteriota</taxon>
    </lineage>
</organism>
<comment type="caution">
    <text evidence="2">The sequence shown here is derived from an EMBL/GenBank/DDBJ whole genome shotgun (WGS) entry which is preliminary data.</text>
</comment>
<name>A0A1F7TNV6_9BACT</name>
<evidence type="ECO:0000313" key="2">
    <source>
        <dbReference type="EMBL" id="OGL67298.1"/>
    </source>
</evidence>
<dbReference type="InterPro" id="IPR010982">
    <property type="entry name" value="Lambda_DNA-bd_dom_sf"/>
</dbReference>
<dbReference type="InterPro" id="IPR013783">
    <property type="entry name" value="Ig-like_fold"/>
</dbReference>
<accession>A0A1F7TNV6</accession>
<dbReference type="STRING" id="1802385.A2856_01250"/>
<dbReference type="CDD" id="cd00093">
    <property type="entry name" value="HTH_XRE"/>
    <property type="match status" value="1"/>
</dbReference>
<feature type="domain" description="HTH cro/C1-type" evidence="1">
    <location>
        <begin position="1"/>
        <end position="58"/>
    </location>
</feature>
<dbReference type="Proteomes" id="UP000177885">
    <property type="component" value="Unassembled WGS sequence"/>
</dbReference>
<dbReference type="PANTHER" id="PTHR34475:SF1">
    <property type="entry name" value="CYTOSKELETON PROTEIN RODZ"/>
    <property type="match status" value="1"/>
</dbReference>
<dbReference type="InterPro" id="IPR001387">
    <property type="entry name" value="Cro/C1-type_HTH"/>
</dbReference>
<sequence length="215" mass="23464">MRKAAGWTLSEMAAKTKIPKPVLDAIERDAHDRLPAPLYARQYLKTYAKALGVDPDYHLRRFDAERGTCDFLDAARLPIERTRASQLFVTSKVLKVAGFAAVVLSVCGYLGWQIQGIVAAPDLALTSPADGFTTEEASVQVEGEAEPDARVIVNGERVLLSADGTFSTYVMLERGLNVIAVEGAKRYSKTATVWRRVILDQDSGRTASASTYLTP</sequence>
<dbReference type="Gene3D" id="1.10.260.40">
    <property type="entry name" value="lambda repressor-like DNA-binding domains"/>
    <property type="match status" value="1"/>
</dbReference>
<dbReference type="AlphaFoldDB" id="A0A1F7TNV6"/>
<dbReference type="SUPFAM" id="SSF47413">
    <property type="entry name" value="lambda repressor-like DNA-binding domains"/>
    <property type="match status" value="1"/>
</dbReference>
<dbReference type="EMBL" id="MGDT01000002">
    <property type="protein sequence ID" value="OGL67298.1"/>
    <property type="molecule type" value="Genomic_DNA"/>
</dbReference>
<dbReference type="PANTHER" id="PTHR34475">
    <property type="match status" value="1"/>
</dbReference>
<evidence type="ECO:0000313" key="3">
    <source>
        <dbReference type="Proteomes" id="UP000177885"/>
    </source>
</evidence>
<dbReference type="Gene3D" id="2.60.40.10">
    <property type="entry name" value="Immunoglobulins"/>
    <property type="match status" value="1"/>
</dbReference>
<evidence type="ECO:0000259" key="1">
    <source>
        <dbReference type="PROSITE" id="PS50943"/>
    </source>
</evidence>